<comment type="caution">
    <text evidence="1">The sequence shown here is derived from an EMBL/GenBank/DDBJ whole genome shotgun (WGS) entry which is preliminary data.</text>
</comment>
<protein>
    <submittedName>
        <fullName evidence="1">Glycosyltransferase</fullName>
    </submittedName>
</protein>
<reference evidence="1 2" key="1">
    <citation type="submission" date="2021-06" db="EMBL/GenBank/DDBJ databases">
        <authorList>
            <person name="Lee D.H."/>
        </authorList>
    </citation>
    <scope>NUCLEOTIDE SEQUENCE [LARGE SCALE GENOMIC DNA]</scope>
    <source>
        <strain evidence="1 2">MMS21-HV4-11</strain>
    </source>
</reference>
<dbReference type="RefSeq" id="WP_216962662.1">
    <property type="nucleotide sequence ID" value="NZ_JAHOPB010000001.1"/>
</dbReference>
<keyword evidence="2" id="KW-1185">Reference proteome</keyword>
<accession>A0ABS6ILF7</accession>
<gene>
    <name evidence="1" type="ORF">KQ910_16805</name>
</gene>
<organism evidence="1 2">
    <name type="scientific">Reyranella humidisoli</name>
    <dbReference type="NCBI Taxonomy" id="2849149"/>
    <lineage>
        <taxon>Bacteria</taxon>
        <taxon>Pseudomonadati</taxon>
        <taxon>Pseudomonadota</taxon>
        <taxon>Alphaproteobacteria</taxon>
        <taxon>Hyphomicrobiales</taxon>
        <taxon>Reyranellaceae</taxon>
        <taxon>Reyranella</taxon>
    </lineage>
</organism>
<dbReference type="Proteomes" id="UP000727907">
    <property type="component" value="Unassembled WGS sequence"/>
</dbReference>
<evidence type="ECO:0000313" key="1">
    <source>
        <dbReference type="EMBL" id="MBU8875437.1"/>
    </source>
</evidence>
<proteinExistence type="predicted"/>
<name>A0ABS6ILF7_9HYPH</name>
<sequence>MPLRSPLNLFYEEPDTDRWAPFDRYPRRLARWALRGPKQPGGTMRVYLNLCAGLDRLNVPYRINDYRHIRENPQELACVIGQPHVLAKLPQETPILFGTSIYNHPSDDPELLCRRRIRRVLVPSPWVERMFSTVWPGSITVWPSGIDTDRWSPSRRANKDVDVLIYDKIVRHRSRYMRTIVEPMLAELRRRRLSVEMIRYGFYREERLHDFSRRTRAMIYLSHHETQGLAAQQMLASDVPLLAWDHGGLWKDPKYSPHLVRFGPVTSVPYWDERCGMKFKGSGDLLPAFDRFWFDVEAGLYAPREMIAEKFTLESQAMAYLALVDTYGAS</sequence>
<evidence type="ECO:0000313" key="2">
    <source>
        <dbReference type="Proteomes" id="UP000727907"/>
    </source>
</evidence>
<dbReference type="EMBL" id="JAHOPB010000001">
    <property type="protein sequence ID" value="MBU8875437.1"/>
    <property type="molecule type" value="Genomic_DNA"/>
</dbReference>